<accession>A0A238D0Z4</accession>
<sequence>MAPSRRRRVAPQVFLTPTGGVNRVPTLGRSVALLFHDLPMHRIEVDLDLGPGFVFAIDFVAMACRGLELCDDITLLLELGLELGRVHPLRLRLPGALRTGPGRRGTQTQSRSKQCAAAGKDGEALHGVSSLVTYGYQMINILIRNQTMPP</sequence>
<gene>
    <name evidence="1" type="ORF">THIARS_50186</name>
</gene>
<dbReference type="EMBL" id="FLMQ01000045">
    <property type="protein sequence ID" value="SBP86938.1"/>
    <property type="molecule type" value="Genomic_DNA"/>
</dbReference>
<organism evidence="1 2">
    <name type="scientific">Thiomonas delicata</name>
    <name type="common">Thiomonas cuprina</name>
    <dbReference type="NCBI Taxonomy" id="364030"/>
    <lineage>
        <taxon>Bacteria</taxon>
        <taxon>Pseudomonadati</taxon>
        <taxon>Pseudomonadota</taxon>
        <taxon>Betaproteobacteria</taxon>
        <taxon>Burkholderiales</taxon>
        <taxon>Thiomonas</taxon>
    </lineage>
</organism>
<reference evidence="1 2" key="1">
    <citation type="submission" date="2016-06" db="EMBL/GenBank/DDBJ databases">
        <authorList>
            <person name="Kjaerup R.B."/>
            <person name="Dalgaard T.S."/>
            <person name="Juul-Madsen H.R."/>
        </authorList>
    </citation>
    <scope>NUCLEOTIDE SEQUENCE [LARGE SCALE GENOMIC DNA]</scope>
    <source>
        <strain evidence="1 2">DSM 16361</strain>
    </source>
</reference>
<name>A0A238D0Z4_THIDL</name>
<proteinExistence type="predicted"/>
<evidence type="ECO:0000313" key="2">
    <source>
        <dbReference type="Proteomes" id="UP000214566"/>
    </source>
</evidence>
<evidence type="ECO:0000313" key="1">
    <source>
        <dbReference type="EMBL" id="SBP86938.1"/>
    </source>
</evidence>
<dbReference type="Proteomes" id="UP000214566">
    <property type="component" value="Unassembled WGS sequence"/>
</dbReference>
<keyword evidence="2" id="KW-1185">Reference proteome</keyword>
<dbReference type="AlphaFoldDB" id="A0A238D0Z4"/>
<protein>
    <submittedName>
        <fullName evidence="1">Uncharacterized protein</fullName>
    </submittedName>
</protein>